<dbReference type="Proteomes" id="UP001222027">
    <property type="component" value="Unassembled WGS sequence"/>
</dbReference>
<accession>A0AAV8PRG9</accession>
<sequence length="74" mass="8543">MELMRGLGNNKSGWDQISKSHFCSLNLTDHTKPRSVGRAGKSTIDHKVQRRSIRLLFSRFRQLLVNPHLLFVVI</sequence>
<protein>
    <submittedName>
        <fullName evidence="1">Uncharacterized protein</fullName>
    </submittedName>
</protein>
<name>A0AAV8PRG9_ENSVE</name>
<gene>
    <name evidence="1" type="ORF">OPV22_032449</name>
</gene>
<proteinExistence type="predicted"/>
<evidence type="ECO:0000313" key="2">
    <source>
        <dbReference type="Proteomes" id="UP001222027"/>
    </source>
</evidence>
<organism evidence="1 2">
    <name type="scientific">Ensete ventricosum</name>
    <name type="common">Abyssinian banana</name>
    <name type="synonym">Musa ensete</name>
    <dbReference type="NCBI Taxonomy" id="4639"/>
    <lineage>
        <taxon>Eukaryota</taxon>
        <taxon>Viridiplantae</taxon>
        <taxon>Streptophyta</taxon>
        <taxon>Embryophyta</taxon>
        <taxon>Tracheophyta</taxon>
        <taxon>Spermatophyta</taxon>
        <taxon>Magnoliopsida</taxon>
        <taxon>Liliopsida</taxon>
        <taxon>Zingiberales</taxon>
        <taxon>Musaceae</taxon>
        <taxon>Ensete</taxon>
    </lineage>
</organism>
<reference evidence="1 2" key="1">
    <citation type="submission" date="2022-12" db="EMBL/GenBank/DDBJ databases">
        <title>Chromosome-scale assembly of the Ensete ventricosum genome.</title>
        <authorList>
            <person name="Dussert Y."/>
            <person name="Stocks J."/>
            <person name="Wendawek A."/>
            <person name="Woldeyes F."/>
            <person name="Nichols R.A."/>
            <person name="Borrell J.S."/>
        </authorList>
    </citation>
    <scope>NUCLEOTIDE SEQUENCE [LARGE SCALE GENOMIC DNA]</scope>
    <source>
        <strain evidence="2">cv. Maze</strain>
        <tissue evidence="1">Seeds</tissue>
    </source>
</reference>
<dbReference type="EMBL" id="JAQQAF010000009">
    <property type="protein sequence ID" value="KAJ8459523.1"/>
    <property type="molecule type" value="Genomic_DNA"/>
</dbReference>
<dbReference type="AlphaFoldDB" id="A0AAV8PRG9"/>
<evidence type="ECO:0000313" key="1">
    <source>
        <dbReference type="EMBL" id="KAJ8459523.1"/>
    </source>
</evidence>
<keyword evidence="2" id="KW-1185">Reference proteome</keyword>
<comment type="caution">
    <text evidence="1">The sequence shown here is derived from an EMBL/GenBank/DDBJ whole genome shotgun (WGS) entry which is preliminary data.</text>
</comment>